<comment type="caution">
    <text evidence="1">The sequence shown here is derived from an EMBL/GenBank/DDBJ whole genome shotgun (WGS) entry which is preliminary data.</text>
</comment>
<evidence type="ECO:0000313" key="2">
    <source>
        <dbReference type="Proteomes" id="UP001562425"/>
    </source>
</evidence>
<keyword evidence="2" id="KW-1185">Reference proteome</keyword>
<gene>
    <name evidence="1" type="ORF">pipiens_011459</name>
</gene>
<dbReference type="Proteomes" id="UP001562425">
    <property type="component" value="Unassembled WGS sequence"/>
</dbReference>
<reference evidence="1 2" key="1">
    <citation type="submission" date="2024-05" db="EMBL/GenBank/DDBJ databases">
        <title>Culex pipiens pipiens assembly and annotation.</title>
        <authorList>
            <person name="Alout H."/>
            <person name="Durand T."/>
        </authorList>
    </citation>
    <scope>NUCLEOTIDE SEQUENCE [LARGE SCALE GENOMIC DNA]</scope>
    <source>
        <strain evidence="1">HA-2024</strain>
        <tissue evidence="1">Whole body</tissue>
    </source>
</reference>
<proteinExistence type="predicted"/>
<name>A0ABD1D9F5_CULPP</name>
<accession>A0ABD1D9F5</accession>
<organism evidence="1 2">
    <name type="scientific">Culex pipiens pipiens</name>
    <name type="common">Northern house mosquito</name>
    <dbReference type="NCBI Taxonomy" id="38569"/>
    <lineage>
        <taxon>Eukaryota</taxon>
        <taxon>Metazoa</taxon>
        <taxon>Ecdysozoa</taxon>
        <taxon>Arthropoda</taxon>
        <taxon>Hexapoda</taxon>
        <taxon>Insecta</taxon>
        <taxon>Pterygota</taxon>
        <taxon>Neoptera</taxon>
        <taxon>Endopterygota</taxon>
        <taxon>Diptera</taxon>
        <taxon>Nematocera</taxon>
        <taxon>Culicoidea</taxon>
        <taxon>Culicidae</taxon>
        <taxon>Culicinae</taxon>
        <taxon>Culicini</taxon>
        <taxon>Culex</taxon>
        <taxon>Culex</taxon>
    </lineage>
</organism>
<feature type="non-terminal residue" evidence="1">
    <location>
        <position position="1"/>
    </location>
</feature>
<sequence length="11" mass="1436">QIYTPTWLNHY</sequence>
<evidence type="ECO:0000313" key="1">
    <source>
        <dbReference type="EMBL" id="KAL1395144.1"/>
    </source>
</evidence>
<dbReference type="EMBL" id="JBEHCU010007274">
    <property type="protein sequence ID" value="KAL1395144.1"/>
    <property type="molecule type" value="Genomic_DNA"/>
</dbReference>
<protein>
    <submittedName>
        <fullName evidence="1">Uncharacterized protein</fullName>
    </submittedName>
</protein>